<evidence type="ECO:0000313" key="3">
    <source>
        <dbReference type="Proteomes" id="UP000320461"/>
    </source>
</evidence>
<dbReference type="EMBL" id="BJLQ01000008">
    <property type="protein sequence ID" value="GEA83896.1"/>
    <property type="molecule type" value="Genomic_DNA"/>
</dbReference>
<reference evidence="2 3" key="1">
    <citation type="submission" date="2019-06" db="EMBL/GenBank/DDBJ databases">
        <title>Whole genome shotgun sequence of Cellulomonas gelida NBRC 3748.</title>
        <authorList>
            <person name="Hosoyama A."/>
            <person name="Uohara A."/>
            <person name="Ohji S."/>
            <person name="Ichikawa N."/>
        </authorList>
    </citation>
    <scope>NUCLEOTIDE SEQUENCE [LARGE SCALE GENOMIC DNA]</scope>
    <source>
        <strain evidence="2 3">NBRC 3748</strain>
    </source>
</reference>
<feature type="compositionally biased region" description="Low complexity" evidence="1">
    <location>
        <begin position="223"/>
        <end position="260"/>
    </location>
</feature>
<gene>
    <name evidence="2" type="ORF">CGE01nite_11470</name>
</gene>
<protein>
    <recommendedName>
        <fullName evidence="4">Lipoprotein</fullName>
    </recommendedName>
</protein>
<feature type="region of interest" description="Disordered" evidence="1">
    <location>
        <begin position="211"/>
        <end position="260"/>
    </location>
</feature>
<name>A0A4Y3KJU3_9CELL</name>
<evidence type="ECO:0000313" key="2">
    <source>
        <dbReference type="EMBL" id="GEA83896.1"/>
    </source>
</evidence>
<proteinExistence type="predicted"/>
<dbReference type="RefSeq" id="WP_229747404.1">
    <property type="nucleotide sequence ID" value="NZ_BJLQ01000008.1"/>
</dbReference>
<dbReference type="Proteomes" id="UP000320461">
    <property type="component" value="Unassembled WGS sequence"/>
</dbReference>
<sequence length="620" mass="62683">MRRGRAALGIVTTALVMVLVGALLVFAGQQDAPPAAHRTATASRTATPSPVPTPAPVATLHAPDAVATVLPAGDALSAALEASAAVFASAPVAVVAPADDEAAVLTGASAAVAVGAPMLLTSTAKANRAVRAELARLDPRAVLVVGAAPSTVAPSGATLVPVTAGAGPDELEAATGVRFGPALEADDVPGAVAGLGARPVPALVVPGALPTPDAATPAPPTASAPSTTPASSASAPSATSPGSAPPGSSTGPSAGPLASSAAAVRLPETRRPAQVDGLVALTGVGADTPAALATLRAARVPLVPVPGGDPRASTASVEAVAQAAPTRVVALGAAFGPPERLATRVATAATGVVAPGGGQLVFPDVPGVPHKRYVALYGTPGSRALGVLGEQDVPATVERAERIARLYRPYTDATVVPAVELIATIASAGAEDDGSYSRRRTVAELRPLVDAAHDAGLAVVLDLQPGRDDFLTQAEEYTELLELPNVGLALDPEWRLEPDQVHLEQIGSVGIAEVNAVGDWLAELTASRHLPQKMFVLHQFSLKMIRDRDQLDTSHDELATVIHVDGQGTQPAKRGTWNTLRAGAPQVHWGWKNFVDEDVPTLTPEQTSQVDPVPDLVTYQ</sequence>
<accession>A0A4Y3KJU3</accession>
<evidence type="ECO:0000256" key="1">
    <source>
        <dbReference type="SAM" id="MobiDB-lite"/>
    </source>
</evidence>
<dbReference type="AlphaFoldDB" id="A0A4Y3KJU3"/>
<keyword evidence="3" id="KW-1185">Reference proteome</keyword>
<comment type="caution">
    <text evidence="2">The sequence shown here is derived from an EMBL/GenBank/DDBJ whole genome shotgun (WGS) entry which is preliminary data.</text>
</comment>
<evidence type="ECO:0008006" key="4">
    <source>
        <dbReference type="Google" id="ProtNLM"/>
    </source>
</evidence>
<organism evidence="2 3">
    <name type="scientific">Cellulomonas gelida</name>
    <dbReference type="NCBI Taxonomy" id="1712"/>
    <lineage>
        <taxon>Bacteria</taxon>
        <taxon>Bacillati</taxon>
        <taxon>Actinomycetota</taxon>
        <taxon>Actinomycetes</taxon>
        <taxon>Micrococcales</taxon>
        <taxon>Cellulomonadaceae</taxon>
        <taxon>Cellulomonas</taxon>
    </lineage>
</organism>